<dbReference type="Proteomes" id="UP000315540">
    <property type="component" value="Unassembled WGS sequence"/>
</dbReference>
<evidence type="ECO:0000313" key="1">
    <source>
        <dbReference type="EMBL" id="TPN89044.1"/>
    </source>
</evidence>
<dbReference type="OrthoDB" id="4743333at2"/>
<dbReference type="AlphaFoldDB" id="A0A504JEB4"/>
<evidence type="ECO:0000313" key="2">
    <source>
        <dbReference type="Proteomes" id="UP000315540"/>
    </source>
</evidence>
<sequence>MIVLHKKSKNIPCDVCGNNCAKIVLLKEFSLLRGTVCSLLIKGFIGDTKYAIKKSNFNTLLQYFEKEAFEKIQDIDQEYASFYCKECKKCYCTEHWTRQVVYEDGFYDETRGICPNGHEKRLDD</sequence>
<dbReference type="EMBL" id="VFWZ01000001">
    <property type="protein sequence ID" value="TPN89044.1"/>
    <property type="molecule type" value="Genomic_DNA"/>
</dbReference>
<dbReference type="RefSeq" id="WP_140589225.1">
    <property type="nucleotide sequence ID" value="NZ_VFWZ01000001.1"/>
</dbReference>
<name>A0A504JEB4_9FLAO</name>
<keyword evidence="2" id="KW-1185">Reference proteome</keyword>
<reference evidence="1 2" key="1">
    <citation type="submission" date="2019-06" db="EMBL/GenBank/DDBJ databases">
        <authorList>
            <person name="Meng X."/>
        </authorList>
    </citation>
    <scope>NUCLEOTIDE SEQUENCE [LARGE SCALE GENOMIC DNA]</scope>
    <source>
        <strain evidence="1 2">M625</strain>
    </source>
</reference>
<gene>
    <name evidence="1" type="ORF">FHK87_02160</name>
</gene>
<comment type="caution">
    <text evidence="1">The sequence shown here is derived from an EMBL/GenBank/DDBJ whole genome shotgun (WGS) entry which is preliminary data.</text>
</comment>
<protein>
    <submittedName>
        <fullName evidence="1">Uncharacterized protein</fullName>
    </submittedName>
</protein>
<proteinExistence type="predicted"/>
<organism evidence="1 2">
    <name type="scientific">Aquimarina algicola</name>
    <dbReference type="NCBI Taxonomy" id="2589995"/>
    <lineage>
        <taxon>Bacteria</taxon>
        <taxon>Pseudomonadati</taxon>
        <taxon>Bacteroidota</taxon>
        <taxon>Flavobacteriia</taxon>
        <taxon>Flavobacteriales</taxon>
        <taxon>Flavobacteriaceae</taxon>
        <taxon>Aquimarina</taxon>
    </lineage>
</organism>
<accession>A0A504JEB4</accession>